<dbReference type="EMBL" id="CAJOBC010130277">
    <property type="protein sequence ID" value="CAF4610240.1"/>
    <property type="molecule type" value="Genomic_DNA"/>
</dbReference>
<evidence type="ECO:0000313" key="2">
    <source>
        <dbReference type="Proteomes" id="UP000681722"/>
    </source>
</evidence>
<dbReference type="Proteomes" id="UP000681722">
    <property type="component" value="Unassembled WGS sequence"/>
</dbReference>
<protein>
    <submittedName>
        <fullName evidence="1">Uncharacterized protein</fullName>
    </submittedName>
</protein>
<evidence type="ECO:0000313" key="1">
    <source>
        <dbReference type="EMBL" id="CAF4610240.1"/>
    </source>
</evidence>
<name>A0A8S2Z8A7_9BILA</name>
<accession>A0A8S2Z8A7</accession>
<proteinExistence type="predicted"/>
<comment type="caution">
    <text evidence="1">The sequence shown here is derived from an EMBL/GenBank/DDBJ whole genome shotgun (WGS) entry which is preliminary data.</text>
</comment>
<gene>
    <name evidence="1" type="ORF">SRO942_LOCUS49175</name>
</gene>
<feature type="non-terminal residue" evidence="1">
    <location>
        <position position="10"/>
    </location>
</feature>
<sequence length="10" mass="1332">MQLKKIRRQM</sequence>
<organism evidence="1 2">
    <name type="scientific">Didymodactylos carnosus</name>
    <dbReference type="NCBI Taxonomy" id="1234261"/>
    <lineage>
        <taxon>Eukaryota</taxon>
        <taxon>Metazoa</taxon>
        <taxon>Spiralia</taxon>
        <taxon>Gnathifera</taxon>
        <taxon>Rotifera</taxon>
        <taxon>Eurotatoria</taxon>
        <taxon>Bdelloidea</taxon>
        <taxon>Philodinida</taxon>
        <taxon>Philodinidae</taxon>
        <taxon>Didymodactylos</taxon>
    </lineage>
</organism>
<reference evidence="1" key="1">
    <citation type="submission" date="2021-02" db="EMBL/GenBank/DDBJ databases">
        <authorList>
            <person name="Nowell W R."/>
        </authorList>
    </citation>
    <scope>NUCLEOTIDE SEQUENCE</scope>
</reference>